<gene>
    <name evidence="1" type="ORF">E1B28_007978</name>
</gene>
<name>A0A9P7S2Z7_9AGAR</name>
<accession>A0A9P7S2Z7</accession>
<organism evidence="1 2">
    <name type="scientific">Marasmius oreades</name>
    <name type="common">fairy-ring Marasmius</name>
    <dbReference type="NCBI Taxonomy" id="181124"/>
    <lineage>
        <taxon>Eukaryota</taxon>
        <taxon>Fungi</taxon>
        <taxon>Dikarya</taxon>
        <taxon>Basidiomycota</taxon>
        <taxon>Agaricomycotina</taxon>
        <taxon>Agaricomycetes</taxon>
        <taxon>Agaricomycetidae</taxon>
        <taxon>Agaricales</taxon>
        <taxon>Marasmiineae</taxon>
        <taxon>Marasmiaceae</taxon>
        <taxon>Marasmius</taxon>
    </lineage>
</organism>
<dbReference type="KEGG" id="more:E1B28_007978"/>
<dbReference type="EMBL" id="CM032184">
    <property type="protein sequence ID" value="KAG7094377.1"/>
    <property type="molecule type" value="Genomic_DNA"/>
</dbReference>
<proteinExistence type="predicted"/>
<dbReference type="AlphaFoldDB" id="A0A9P7S2Z7"/>
<reference evidence="1" key="1">
    <citation type="journal article" date="2021" name="Genome Biol. Evol.">
        <title>The assembled and annotated genome of the fairy-ring fungus Marasmius oreades.</title>
        <authorList>
            <person name="Hiltunen M."/>
            <person name="Ament-Velasquez S.L."/>
            <person name="Johannesson H."/>
        </authorList>
    </citation>
    <scope>NUCLEOTIDE SEQUENCE</scope>
    <source>
        <strain evidence="1">03SP1</strain>
    </source>
</reference>
<sequence>MLTTPLMPSYVAMDFCSKKPADPHMLPAKPDSRLQFPSMYIRNNILSFHPDTVTLMNATVRSSAFDNPDYRRFSGYGSSSTRMAKLDFKASMLPATIWPLSFNS</sequence>
<dbReference type="GeneID" id="66077054"/>
<protein>
    <submittedName>
        <fullName evidence="1">Uncharacterized protein</fullName>
    </submittedName>
</protein>
<evidence type="ECO:0000313" key="2">
    <source>
        <dbReference type="Proteomes" id="UP001049176"/>
    </source>
</evidence>
<comment type="caution">
    <text evidence="1">The sequence shown here is derived from an EMBL/GenBank/DDBJ whole genome shotgun (WGS) entry which is preliminary data.</text>
</comment>
<dbReference type="Proteomes" id="UP001049176">
    <property type="component" value="Chromosome 4"/>
</dbReference>
<dbReference type="RefSeq" id="XP_043010847.1">
    <property type="nucleotide sequence ID" value="XM_043152760.1"/>
</dbReference>
<keyword evidence="2" id="KW-1185">Reference proteome</keyword>
<evidence type="ECO:0000313" key="1">
    <source>
        <dbReference type="EMBL" id="KAG7094377.1"/>
    </source>
</evidence>